<comment type="caution">
    <text evidence="2">The sequence shown here is derived from an EMBL/GenBank/DDBJ whole genome shotgun (WGS) entry which is preliminary data.</text>
</comment>
<name>A0A151MGJ2_ALLMI</name>
<gene>
    <name evidence="2" type="ORF">Y1Q_0002282</name>
</gene>
<keyword evidence="3" id="KW-1185">Reference proteome</keyword>
<evidence type="ECO:0000313" key="3">
    <source>
        <dbReference type="Proteomes" id="UP000050525"/>
    </source>
</evidence>
<proteinExistence type="predicted"/>
<accession>A0A151MGJ2</accession>
<protein>
    <submittedName>
        <fullName evidence="2">Uncharacterized protein</fullName>
    </submittedName>
</protein>
<evidence type="ECO:0000313" key="2">
    <source>
        <dbReference type="EMBL" id="KYO23646.1"/>
    </source>
</evidence>
<sequence>MDKSCKDSALKLDVSRDIWEQKINLPQLEKPLEKSSATIQSISVVDKECPNCKKEKRIWNEYDQFILQSRKDKETLQKGIMELKTELKRYEEYKLCPGQENEFTCSQENGLVLETSGLGLGQHSEGNSPCMGSRRREMRVLPTEEVS</sequence>
<reference evidence="2 3" key="1">
    <citation type="journal article" date="2012" name="Genome Biol.">
        <title>Sequencing three crocodilian genomes to illuminate the evolution of archosaurs and amniotes.</title>
        <authorList>
            <person name="St John J.A."/>
            <person name="Braun E.L."/>
            <person name="Isberg S.R."/>
            <person name="Miles L.G."/>
            <person name="Chong A.Y."/>
            <person name="Gongora J."/>
            <person name="Dalzell P."/>
            <person name="Moran C."/>
            <person name="Bed'hom B."/>
            <person name="Abzhanov A."/>
            <person name="Burgess S.C."/>
            <person name="Cooksey A.M."/>
            <person name="Castoe T.A."/>
            <person name="Crawford N.G."/>
            <person name="Densmore L.D."/>
            <person name="Drew J.C."/>
            <person name="Edwards S.V."/>
            <person name="Faircloth B.C."/>
            <person name="Fujita M.K."/>
            <person name="Greenwold M.J."/>
            <person name="Hoffmann F.G."/>
            <person name="Howard J.M."/>
            <person name="Iguchi T."/>
            <person name="Janes D.E."/>
            <person name="Khan S.Y."/>
            <person name="Kohno S."/>
            <person name="de Koning A.J."/>
            <person name="Lance S.L."/>
            <person name="McCarthy F.M."/>
            <person name="McCormack J.E."/>
            <person name="Merchant M.E."/>
            <person name="Peterson D.G."/>
            <person name="Pollock D.D."/>
            <person name="Pourmand N."/>
            <person name="Raney B.J."/>
            <person name="Roessler K.A."/>
            <person name="Sanford J.R."/>
            <person name="Sawyer R.H."/>
            <person name="Schmidt C.J."/>
            <person name="Triplett E.W."/>
            <person name="Tuberville T.D."/>
            <person name="Venegas-Anaya M."/>
            <person name="Howard J.T."/>
            <person name="Jarvis E.D."/>
            <person name="Guillette L.J.Jr."/>
            <person name="Glenn T.C."/>
            <person name="Green R.E."/>
            <person name="Ray D.A."/>
        </authorList>
    </citation>
    <scope>NUCLEOTIDE SEQUENCE [LARGE SCALE GENOMIC DNA]</scope>
    <source>
        <strain evidence="2">KSC_2009_1</strain>
    </source>
</reference>
<organism evidence="2 3">
    <name type="scientific">Alligator mississippiensis</name>
    <name type="common">American alligator</name>
    <dbReference type="NCBI Taxonomy" id="8496"/>
    <lineage>
        <taxon>Eukaryota</taxon>
        <taxon>Metazoa</taxon>
        <taxon>Chordata</taxon>
        <taxon>Craniata</taxon>
        <taxon>Vertebrata</taxon>
        <taxon>Euteleostomi</taxon>
        <taxon>Archelosauria</taxon>
        <taxon>Archosauria</taxon>
        <taxon>Crocodylia</taxon>
        <taxon>Alligatoridae</taxon>
        <taxon>Alligatorinae</taxon>
        <taxon>Alligator</taxon>
    </lineage>
</organism>
<evidence type="ECO:0000256" key="1">
    <source>
        <dbReference type="SAM" id="MobiDB-lite"/>
    </source>
</evidence>
<dbReference type="Proteomes" id="UP000050525">
    <property type="component" value="Unassembled WGS sequence"/>
</dbReference>
<dbReference type="AlphaFoldDB" id="A0A151MGJ2"/>
<dbReference type="EMBL" id="AKHW03006178">
    <property type="protein sequence ID" value="KYO23646.1"/>
    <property type="molecule type" value="Genomic_DNA"/>
</dbReference>
<feature type="region of interest" description="Disordered" evidence="1">
    <location>
        <begin position="116"/>
        <end position="147"/>
    </location>
</feature>